<reference evidence="3" key="1">
    <citation type="submission" date="2022-05" db="EMBL/GenBank/DDBJ databases">
        <title>Sphingomonas sp. strain MG17 Genome sequencing and assembly.</title>
        <authorList>
            <person name="Kim I."/>
        </authorList>
    </citation>
    <scope>NUCLEOTIDE SEQUENCE</scope>
    <source>
        <strain evidence="3">MG17</strain>
    </source>
</reference>
<dbReference type="GO" id="GO:0047617">
    <property type="term" value="F:fatty acyl-CoA hydrolase activity"/>
    <property type="evidence" value="ECO:0007669"/>
    <property type="project" value="TreeGrafter"/>
</dbReference>
<dbReference type="PANTHER" id="PTHR31793">
    <property type="entry name" value="4-HYDROXYBENZOYL-COA THIOESTERASE FAMILY MEMBER"/>
    <property type="match status" value="1"/>
</dbReference>
<accession>A0A9X2HL87</accession>
<name>A0A9X2HL87_9SPHN</name>
<dbReference type="AlphaFoldDB" id="A0A9X2HL87"/>
<evidence type="ECO:0000256" key="1">
    <source>
        <dbReference type="ARBA" id="ARBA00005953"/>
    </source>
</evidence>
<dbReference type="CDD" id="cd00586">
    <property type="entry name" value="4HBT"/>
    <property type="match status" value="1"/>
</dbReference>
<comment type="caution">
    <text evidence="3">The sequence shown here is derived from an EMBL/GenBank/DDBJ whole genome shotgun (WGS) entry which is preliminary data.</text>
</comment>
<dbReference type="Proteomes" id="UP001139451">
    <property type="component" value="Unassembled WGS sequence"/>
</dbReference>
<sequence>MSAQHSQPIAVLPQDIDALGHVNNMIYLRWVQDATVAHWQRTAPPSAVNEFQWVAIRHDITYRRPAFLGDAIVARVTLESVRRESAFYVTRIQRGDEILAEISSRWCCMDTATMRPARLPDEVVSCFFAEPPVARTG</sequence>
<comment type="similarity">
    <text evidence="1">Belongs to the 4-hydroxybenzoyl-CoA thioesterase family.</text>
</comment>
<proteinExistence type="inferred from homology"/>
<evidence type="ECO:0000313" key="3">
    <source>
        <dbReference type="EMBL" id="MCP3732968.1"/>
    </source>
</evidence>
<dbReference type="RefSeq" id="WP_254296961.1">
    <property type="nucleotide sequence ID" value="NZ_JAMLDX010000027.1"/>
</dbReference>
<evidence type="ECO:0000313" key="4">
    <source>
        <dbReference type="Proteomes" id="UP001139451"/>
    </source>
</evidence>
<dbReference type="InterPro" id="IPR050563">
    <property type="entry name" value="4-hydroxybenzoyl-CoA_TE"/>
</dbReference>
<dbReference type="SUPFAM" id="SSF54637">
    <property type="entry name" value="Thioesterase/thiol ester dehydrase-isomerase"/>
    <property type="match status" value="1"/>
</dbReference>
<protein>
    <submittedName>
        <fullName evidence="3">Acyl-CoA thioesterase</fullName>
    </submittedName>
</protein>
<keyword evidence="2" id="KW-0378">Hydrolase</keyword>
<keyword evidence="4" id="KW-1185">Reference proteome</keyword>
<dbReference type="Gene3D" id="3.10.129.10">
    <property type="entry name" value="Hotdog Thioesterase"/>
    <property type="match status" value="1"/>
</dbReference>
<organism evidence="3 4">
    <name type="scientific">Sphingomonas tagetis</name>
    <dbReference type="NCBI Taxonomy" id="2949092"/>
    <lineage>
        <taxon>Bacteria</taxon>
        <taxon>Pseudomonadati</taxon>
        <taxon>Pseudomonadota</taxon>
        <taxon>Alphaproteobacteria</taxon>
        <taxon>Sphingomonadales</taxon>
        <taxon>Sphingomonadaceae</taxon>
        <taxon>Sphingomonas</taxon>
    </lineage>
</organism>
<gene>
    <name evidence="3" type="ORF">M9978_21360</name>
</gene>
<evidence type="ECO:0000256" key="2">
    <source>
        <dbReference type="ARBA" id="ARBA00022801"/>
    </source>
</evidence>
<dbReference type="PANTHER" id="PTHR31793:SF27">
    <property type="entry name" value="NOVEL THIOESTERASE SUPERFAMILY DOMAIN AND SAPOSIN A-TYPE DOMAIN CONTAINING PROTEIN (0610012H03RIK)"/>
    <property type="match status" value="1"/>
</dbReference>
<dbReference type="Pfam" id="PF13279">
    <property type="entry name" value="4HBT_2"/>
    <property type="match status" value="1"/>
</dbReference>
<dbReference type="InterPro" id="IPR029069">
    <property type="entry name" value="HotDog_dom_sf"/>
</dbReference>
<dbReference type="EMBL" id="JAMLDX010000027">
    <property type="protein sequence ID" value="MCP3732968.1"/>
    <property type="molecule type" value="Genomic_DNA"/>
</dbReference>